<protein>
    <submittedName>
        <fullName evidence="2">Uncharacterized protein</fullName>
    </submittedName>
</protein>
<evidence type="ECO:0000313" key="2">
    <source>
        <dbReference type="EMBL" id="KAK9029827.1"/>
    </source>
</evidence>
<reference evidence="2 3" key="1">
    <citation type="journal article" date="2024" name="G3 (Bethesda)">
        <title>Genome assembly of Hibiscus sabdariffa L. provides insights into metabolisms of medicinal natural products.</title>
        <authorList>
            <person name="Kim T."/>
        </authorList>
    </citation>
    <scope>NUCLEOTIDE SEQUENCE [LARGE SCALE GENOMIC DNA]</scope>
    <source>
        <strain evidence="2">TK-2024</strain>
        <tissue evidence="2">Old leaves</tissue>
    </source>
</reference>
<dbReference type="Proteomes" id="UP001396334">
    <property type="component" value="Unassembled WGS sequence"/>
</dbReference>
<comment type="caution">
    <text evidence="2">The sequence shown here is derived from an EMBL/GenBank/DDBJ whole genome shotgun (WGS) entry which is preliminary data.</text>
</comment>
<keyword evidence="3" id="KW-1185">Reference proteome</keyword>
<organism evidence="2 3">
    <name type="scientific">Hibiscus sabdariffa</name>
    <name type="common">roselle</name>
    <dbReference type="NCBI Taxonomy" id="183260"/>
    <lineage>
        <taxon>Eukaryota</taxon>
        <taxon>Viridiplantae</taxon>
        <taxon>Streptophyta</taxon>
        <taxon>Embryophyta</taxon>
        <taxon>Tracheophyta</taxon>
        <taxon>Spermatophyta</taxon>
        <taxon>Magnoliopsida</taxon>
        <taxon>eudicotyledons</taxon>
        <taxon>Gunneridae</taxon>
        <taxon>Pentapetalae</taxon>
        <taxon>rosids</taxon>
        <taxon>malvids</taxon>
        <taxon>Malvales</taxon>
        <taxon>Malvaceae</taxon>
        <taxon>Malvoideae</taxon>
        <taxon>Hibiscus</taxon>
    </lineage>
</organism>
<accession>A0ABR2SY02</accession>
<evidence type="ECO:0000313" key="3">
    <source>
        <dbReference type="Proteomes" id="UP001396334"/>
    </source>
</evidence>
<name>A0ABR2SY02_9ROSI</name>
<feature type="region of interest" description="Disordered" evidence="1">
    <location>
        <begin position="35"/>
        <end position="63"/>
    </location>
</feature>
<evidence type="ECO:0000256" key="1">
    <source>
        <dbReference type="SAM" id="MobiDB-lite"/>
    </source>
</evidence>
<dbReference type="EMBL" id="JBBPBN010000010">
    <property type="protein sequence ID" value="KAK9029827.1"/>
    <property type="molecule type" value="Genomic_DNA"/>
</dbReference>
<sequence>MAKPSLPLKREQSSTFSAMEMEVARQLMQLCHQQRKLQEEESISPRGNFKKMKELEEEEEEEEEHLVPRKKRFKPIDFIYNTTKPLVVQNVKKMDV</sequence>
<gene>
    <name evidence="2" type="ORF">V6N11_031272</name>
</gene>
<proteinExistence type="predicted"/>